<feature type="signal peptide" evidence="1">
    <location>
        <begin position="1"/>
        <end position="20"/>
    </location>
</feature>
<accession>A0A068S021</accession>
<evidence type="ECO:0000313" key="3">
    <source>
        <dbReference type="Proteomes" id="UP000027586"/>
    </source>
</evidence>
<protein>
    <submittedName>
        <fullName evidence="2">Uncharacterized protein</fullName>
    </submittedName>
</protein>
<keyword evidence="3" id="KW-1185">Reference proteome</keyword>
<dbReference type="EMBL" id="CBTN010000030">
    <property type="protein sequence ID" value="CDH55594.1"/>
    <property type="molecule type" value="Genomic_DNA"/>
</dbReference>
<proteinExistence type="predicted"/>
<dbReference type="AlphaFoldDB" id="A0A068S021"/>
<comment type="caution">
    <text evidence="2">The sequence shown here is derived from an EMBL/GenBank/DDBJ whole genome shotgun (WGS) entry which is preliminary data.</text>
</comment>
<dbReference type="GO" id="GO:0004252">
    <property type="term" value="F:serine-type endopeptidase activity"/>
    <property type="evidence" value="ECO:0007669"/>
    <property type="project" value="InterPro"/>
</dbReference>
<dbReference type="STRING" id="1263082.A0A068S021"/>
<dbReference type="GO" id="GO:0006508">
    <property type="term" value="P:proteolysis"/>
    <property type="evidence" value="ECO:0007669"/>
    <property type="project" value="InterPro"/>
</dbReference>
<sequence>MKWSLFLGLTVAATVTTSSAAALSDHHPSFVPGRYIVELGDGDNPLDTTRQKFVDLVEDAFGKQSVSIMDTFDHSLMKGVTMQLNTLLQQNDNNDDDIDKMLSKVKGHSMVTKMYPVRMLSSPKVSFNAIDYQLGTMNATAMWPHRMTQVDRVQQELKKTGKGIVIGIIDNGKYPSPIIPIQSTQQSISML</sequence>
<name>A0A068S021_9FUNG</name>
<gene>
    <name evidence="2" type="ORF">LCOR_06720.1</name>
</gene>
<evidence type="ECO:0000256" key="1">
    <source>
        <dbReference type="SAM" id="SignalP"/>
    </source>
</evidence>
<dbReference type="SUPFAM" id="SSF52743">
    <property type="entry name" value="Subtilisin-like"/>
    <property type="match status" value="1"/>
</dbReference>
<organism evidence="2 3">
    <name type="scientific">Lichtheimia corymbifera JMRC:FSU:9682</name>
    <dbReference type="NCBI Taxonomy" id="1263082"/>
    <lineage>
        <taxon>Eukaryota</taxon>
        <taxon>Fungi</taxon>
        <taxon>Fungi incertae sedis</taxon>
        <taxon>Mucoromycota</taxon>
        <taxon>Mucoromycotina</taxon>
        <taxon>Mucoromycetes</taxon>
        <taxon>Mucorales</taxon>
        <taxon>Lichtheimiaceae</taxon>
        <taxon>Lichtheimia</taxon>
    </lineage>
</organism>
<dbReference type="Proteomes" id="UP000027586">
    <property type="component" value="Unassembled WGS sequence"/>
</dbReference>
<dbReference type="VEuPathDB" id="FungiDB:LCOR_06720.1"/>
<evidence type="ECO:0000313" key="2">
    <source>
        <dbReference type="EMBL" id="CDH55594.1"/>
    </source>
</evidence>
<keyword evidence="1" id="KW-0732">Signal</keyword>
<dbReference type="InterPro" id="IPR036852">
    <property type="entry name" value="Peptidase_S8/S53_dom_sf"/>
</dbReference>
<feature type="chain" id="PRO_5001655656" evidence="1">
    <location>
        <begin position="21"/>
        <end position="191"/>
    </location>
</feature>
<reference evidence="2" key="1">
    <citation type="submission" date="2013-08" db="EMBL/GenBank/DDBJ databases">
        <title>Gene expansion shapes genome architecture in the human pathogen Lichtheimia corymbifera: an evolutionary genomics analysis in the ancient terrestrial Mucorales (Mucoromycotina).</title>
        <authorList>
            <person name="Schwartze V.U."/>
            <person name="Winter S."/>
            <person name="Shelest E."/>
            <person name="Marcet-Houben M."/>
            <person name="Horn F."/>
            <person name="Wehner S."/>
            <person name="Hoffmann K."/>
            <person name="Riege K."/>
            <person name="Sammeth M."/>
            <person name="Nowrousian M."/>
            <person name="Valiante V."/>
            <person name="Linde J."/>
            <person name="Jacobsen I.D."/>
            <person name="Marz M."/>
            <person name="Brakhage A.A."/>
            <person name="Gabaldon T."/>
            <person name="Bocker S."/>
            <person name="Voigt K."/>
        </authorList>
    </citation>
    <scope>NUCLEOTIDE SEQUENCE [LARGE SCALE GENOMIC DNA]</scope>
    <source>
        <strain evidence="2">FSU 9682</strain>
    </source>
</reference>